<name>A0A8S1MQG8_PARPR</name>
<evidence type="ECO:0000259" key="3">
    <source>
        <dbReference type="Pfam" id="PF01425"/>
    </source>
</evidence>
<comment type="similarity">
    <text evidence="1">Belongs to the amidase family.</text>
</comment>
<dbReference type="InterPro" id="IPR023631">
    <property type="entry name" value="Amidase_dom"/>
</dbReference>
<dbReference type="AlphaFoldDB" id="A0A8S1MQG8"/>
<keyword evidence="2" id="KW-0378">Hydrolase</keyword>
<dbReference type="GO" id="GO:0004040">
    <property type="term" value="F:amidase activity"/>
    <property type="evidence" value="ECO:0007669"/>
    <property type="project" value="TreeGrafter"/>
</dbReference>
<comment type="caution">
    <text evidence="4">The sequence shown here is derived from an EMBL/GenBank/DDBJ whole genome shotgun (WGS) entry which is preliminary data.</text>
</comment>
<evidence type="ECO:0000256" key="1">
    <source>
        <dbReference type="ARBA" id="ARBA00009199"/>
    </source>
</evidence>
<organism evidence="4 5">
    <name type="scientific">Paramecium primaurelia</name>
    <dbReference type="NCBI Taxonomy" id="5886"/>
    <lineage>
        <taxon>Eukaryota</taxon>
        <taxon>Sar</taxon>
        <taxon>Alveolata</taxon>
        <taxon>Ciliophora</taxon>
        <taxon>Intramacronucleata</taxon>
        <taxon>Oligohymenophorea</taxon>
        <taxon>Peniculida</taxon>
        <taxon>Parameciidae</taxon>
        <taxon>Paramecium</taxon>
    </lineage>
</organism>
<feature type="domain" description="Amidase" evidence="3">
    <location>
        <begin position="102"/>
        <end position="590"/>
    </location>
</feature>
<accession>A0A8S1MQG8</accession>
<dbReference type="Proteomes" id="UP000688137">
    <property type="component" value="Unassembled WGS sequence"/>
</dbReference>
<dbReference type="PIRSF" id="PIRSF001221">
    <property type="entry name" value="Amidase_fungi"/>
    <property type="match status" value="1"/>
</dbReference>
<protein>
    <recommendedName>
        <fullName evidence="3">Amidase domain-containing protein</fullName>
    </recommendedName>
</protein>
<proteinExistence type="inferred from homology"/>
<evidence type="ECO:0000256" key="2">
    <source>
        <dbReference type="ARBA" id="ARBA00022801"/>
    </source>
</evidence>
<dbReference type="Pfam" id="PF01425">
    <property type="entry name" value="Amidase"/>
    <property type="match status" value="1"/>
</dbReference>
<dbReference type="GO" id="GO:0009062">
    <property type="term" value="P:fatty acid catabolic process"/>
    <property type="evidence" value="ECO:0007669"/>
    <property type="project" value="TreeGrafter"/>
</dbReference>
<gene>
    <name evidence="4" type="ORF">PPRIM_AZ9-3.1.T0610166</name>
</gene>
<dbReference type="EMBL" id="CAJJDM010000062">
    <property type="protein sequence ID" value="CAD8079186.1"/>
    <property type="molecule type" value="Genomic_DNA"/>
</dbReference>
<reference evidence="4" key="1">
    <citation type="submission" date="2021-01" db="EMBL/GenBank/DDBJ databases">
        <authorList>
            <consortium name="Genoscope - CEA"/>
            <person name="William W."/>
        </authorList>
    </citation>
    <scope>NUCLEOTIDE SEQUENCE</scope>
</reference>
<dbReference type="OMA" id="MDQYYTA"/>
<dbReference type="InterPro" id="IPR052096">
    <property type="entry name" value="Endocannabinoid_amidase"/>
</dbReference>
<dbReference type="PANTHER" id="PTHR45847">
    <property type="entry name" value="FATTY ACID AMIDE HYDROLASE"/>
    <property type="match status" value="1"/>
</dbReference>
<dbReference type="PANTHER" id="PTHR45847:SF6">
    <property type="entry name" value="FATTY ACID AMIDE HYDROLASE"/>
    <property type="match status" value="1"/>
</dbReference>
<evidence type="ECO:0000313" key="4">
    <source>
        <dbReference type="EMBL" id="CAD8079186.1"/>
    </source>
</evidence>
<dbReference type="GO" id="GO:0017064">
    <property type="term" value="F:fatty acid amide hydrolase activity"/>
    <property type="evidence" value="ECO:0007669"/>
    <property type="project" value="TreeGrafter"/>
</dbReference>
<keyword evidence="5" id="KW-1185">Reference proteome</keyword>
<sequence length="612" mass="68537">MKFQDFTKMNQKNILYGGFALVLSSGFSAWALGKFIGYLNHKKMDRICKRKRQVTIEAINNYKLNHQPCQLSQDIQNQILNGSVAQIKQLLFEGKTTVQQLVLVFIERILKVACSDKLNIITEINFNEALEEAKKQDEEIQEDKNIINKYALFGIPVSVKETFIQKNFDSTFGLGVNCFKPAQEDGIQVAQIRQAKGIIIARTNIPQVAMTFESVNHIYGTTKNPWNPHRSVGGSSGGEGALAAARGSVLGIGSDIGGSIRIPAAFCGVYGFKPYSGRIPDYGEAKISFASFGQMQLKISRGPIARCVDDLIVLTKVLFDKEIYSKIPYQIKDPYFEPQELGELPQKQKLRVGYFDIFNGLITPNCMSRAVHEACQALQLQGHEIVEFKVNKQMQSIIANCFLKIVVADGGMKSYIEALNGQKFIEEYDLLVQDSNTSLGVKRFILGPLFKLLGQKTLLEYNYNSKVDVYQYLVDSAIRKQTNLQFCQAVNEQGIDVIISPAFGQPAVKHGDSKELAFAALYTWMWNVLDFPAGSLPVTIVQNDQDLEIKGQENSIDLFYRFMKSDLQGAIGLPVNVQVSALPNKDEMVLRVMKEIEAVVKFNSKHPYPELN</sequence>
<evidence type="ECO:0000313" key="5">
    <source>
        <dbReference type="Proteomes" id="UP000688137"/>
    </source>
</evidence>
<dbReference type="FunFam" id="3.90.1300.10:FF:000003">
    <property type="entry name" value="Amidase signature enzyme"/>
    <property type="match status" value="1"/>
</dbReference>